<feature type="transmembrane region" description="Helical" evidence="1">
    <location>
        <begin position="164"/>
        <end position="181"/>
    </location>
</feature>
<accession>A0A7Y0DYU6</accession>
<dbReference type="InterPro" id="IPR007404">
    <property type="entry name" value="YdjM-like"/>
</dbReference>
<dbReference type="PANTHER" id="PTHR40031:SF1">
    <property type="entry name" value="MEMBRANE-BOUND METAL-DEPENDENT HYDROLASE"/>
    <property type="match status" value="1"/>
</dbReference>
<evidence type="ECO:0000313" key="2">
    <source>
        <dbReference type="EMBL" id="NMM44112.1"/>
    </source>
</evidence>
<keyword evidence="1" id="KW-1133">Transmembrane helix</keyword>
<name>A0A7Y0DYU6_9PROT</name>
<feature type="transmembrane region" description="Helical" evidence="1">
    <location>
        <begin position="63"/>
        <end position="81"/>
    </location>
</feature>
<feature type="transmembrane region" description="Helical" evidence="1">
    <location>
        <begin position="93"/>
        <end position="116"/>
    </location>
</feature>
<evidence type="ECO:0000256" key="1">
    <source>
        <dbReference type="SAM" id="Phobius"/>
    </source>
</evidence>
<protein>
    <submittedName>
        <fullName evidence="2">Metal-dependent hydrolase</fullName>
    </submittedName>
</protein>
<dbReference type="Pfam" id="PF04307">
    <property type="entry name" value="YdjM"/>
    <property type="match status" value="1"/>
</dbReference>
<dbReference type="PANTHER" id="PTHR40031">
    <property type="entry name" value="HYPOTHETICAL MEMBRANE SPANNING PROTEIN"/>
    <property type="match status" value="1"/>
</dbReference>
<organism evidence="2 3">
    <name type="scientific">Pacificispira spongiicola</name>
    <dbReference type="NCBI Taxonomy" id="2729598"/>
    <lineage>
        <taxon>Bacteria</taxon>
        <taxon>Pseudomonadati</taxon>
        <taxon>Pseudomonadota</taxon>
        <taxon>Alphaproteobacteria</taxon>
        <taxon>Rhodospirillales</taxon>
        <taxon>Rhodospirillaceae</taxon>
        <taxon>Pacificispira</taxon>
    </lineage>
</organism>
<dbReference type="GO" id="GO:0016787">
    <property type="term" value="F:hydrolase activity"/>
    <property type="evidence" value="ECO:0007669"/>
    <property type="project" value="UniProtKB-KW"/>
</dbReference>
<dbReference type="AlphaFoldDB" id="A0A7Y0DYU6"/>
<dbReference type="InterPro" id="IPR053170">
    <property type="entry name" value="Transcription_regulator"/>
</dbReference>
<keyword evidence="1" id="KW-0472">Membrane</keyword>
<dbReference type="EMBL" id="JABBNT010000002">
    <property type="protein sequence ID" value="NMM44112.1"/>
    <property type="molecule type" value="Genomic_DNA"/>
</dbReference>
<dbReference type="RefSeq" id="WP_169624416.1">
    <property type="nucleotide sequence ID" value="NZ_JABBNT010000002.1"/>
</dbReference>
<sequence length="364" mass="39487">MDSATQFVLGACVGTSVLGRCLGPRKAAVLGGVLGSMPDMDVFYPFDDPVDSFVLHRSATHSLVMHALATPIFGEAILRLFKYFRDNASENRVPVYAAAFLCFTTHALLDAFTIYGTQLFWPITDYPVGIGSVFIIDPLYTLPLLVATIWALCLRQWNGGIRKALSVGLVLSSGYLAWTLGAQQWALAKAETALGRTLGAGEALSIPTPFNTLFWKVIVLADDRYANIYVPLFAGQDATRVYVHARTPAEGACLDAIPDFRRLADFAKGFYRIEEIENGDVAIADLRMGLTPNYVFRFDVARHVDGGLVETAPPIRVASQRNASGDLDWLLSGIRGIAVPRTAEEDALGTDFAALSARVGSTKC</sequence>
<dbReference type="Proteomes" id="UP000539372">
    <property type="component" value="Unassembled WGS sequence"/>
</dbReference>
<keyword evidence="2" id="KW-0378">Hydrolase</keyword>
<gene>
    <name evidence="2" type="ORF">HH303_06465</name>
</gene>
<evidence type="ECO:0000313" key="3">
    <source>
        <dbReference type="Proteomes" id="UP000539372"/>
    </source>
</evidence>
<comment type="caution">
    <text evidence="2">The sequence shown here is derived from an EMBL/GenBank/DDBJ whole genome shotgun (WGS) entry which is preliminary data.</text>
</comment>
<proteinExistence type="predicted"/>
<keyword evidence="1" id="KW-0812">Transmembrane</keyword>
<keyword evidence="3" id="KW-1185">Reference proteome</keyword>
<feature type="transmembrane region" description="Helical" evidence="1">
    <location>
        <begin position="128"/>
        <end position="152"/>
    </location>
</feature>
<reference evidence="2 3" key="1">
    <citation type="submission" date="2020-04" db="EMBL/GenBank/DDBJ databases">
        <title>Rhodospirillaceae bacterium KN72 isolated from deep sea.</title>
        <authorList>
            <person name="Zhang D.-C."/>
        </authorList>
    </citation>
    <scope>NUCLEOTIDE SEQUENCE [LARGE SCALE GENOMIC DNA]</scope>
    <source>
        <strain evidence="2 3">KN72</strain>
    </source>
</reference>